<reference evidence="1 2" key="1">
    <citation type="submission" date="2013-11" db="EMBL/GenBank/DDBJ databases">
        <title>The Damaraland mole rat (Fukomys damarensis) genome and evolution of African mole rats.</title>
        <authorList>
            <person name="Gladyshev V.N."/>
            <person name="Fang X."/>
        </authorList>
    </citation>
    <scope>NUCLEOTIDE SEQUENCE [LARGE SCALE GENOMIC DNA]</scope>
    <source>
        <tissue evidence="1">Liver</tissue>
    </source>
</reference>
<dbReference type="AlphaFoldDB" id="A0A091E4U2"/>
<evidence type="ECO:0000313" key="2">
    <source>
        <dbReference type="Proteomes" id="UP000028990"/>
    </source>
</evidence>
<accession>A0A091E4U2</accession>
<evidence type="ECO:0000313" key="1">
    <source>
        <dbReference type="EMBL" id="KFO30111.1"/>
    </source>
</evidence>
<sequence length="117" mass="13266">MEKIGKKLTTRAERLGAVELMDSVTDSGRVNQKQYQGCRHQHTDWHTGLYILDVSISSSTEQIFKFKVHFYLLETPSVSLEKKDRAFRVCRTLDAEVRGTFLGSGLPLLGLVSSRYS</sequence>
<dbReference type="EMBL" id="KN122489">
    <property type="protein sequence ID" value="KFO30111.1"/>
    <property type="molecule type" value="Genomic_DNA"/>
</dbReference>
<name>A0A091E4U2_FUKDA</name>
<organism evidence="1 2">
    <name type="scientific">Fukomys damarensis</name>
    <name type="common">Damaraland mole rat</name>
    <name type="synonym">Cryptomys damarensis</name>
    <dbReference type="NCBI Taxonomy" id="885580"/>
    <lineage>
        <taxon>Eukaryota</taxon>
        <taxon>Metazoa</taxon>
        <taxon>Chordata</taxon>
        <taxon>Craniata</taxon>
        <taxon>Vertebrata</taxon>
        <taxon>Euteleostomi</taxon>
        <taxon>Mammalia</taxon>
        <taxon>Eutheria</taxon>
        <taxon>Euarchontoglires</taxon>
        <taxon>Glires</taxon>
        <taxon>Rodentia</taxon>
        <taxon>Hystricomorpha</taxon>
        <taxon>Bathyergidae</taxon>
        <taxon>Fukomys</taxon>
    </lineage>
</organism>
<proteinExistence type="predicted"/>
<keyword evidence="2" id="KW-1185">Reference proteome</keyword>
<protein>
    <submittedName>
        <fullName evidence="1">Uncharacterized protein</fullName>
    </submittedName>
</protein>
<dbReference type="Proteomes" id="UP000028990">
    <property type="component" value="Unassembled WGS sequence"/>
</dbReference>
<gene>
    <name evidence="1" type="ORF">H920_08458</name>
</gene>